<name>A0A428YL98_KIBAR</name>
<dbReference type="InterPro" id="IPR038332">
    <property type="entry name" value="PPE_sf"/>
</dbReference>
<dbReference type="InterPro" id="IPR036689">
    <property type="entry name" value="ESAT-6-like_sf"/>
</dbReference>
<protein>
    <recommendedName>
        <fullName evidence="3">WXG100 family type VII secretion target</fullName>
    </recommendedName>
</protein>
<reference evidence="1 2" key="1">
    <citation type="submission" date="2018-05" db="EMBL/GenBank/DDBJ databases">
        <title>Evolution of GPA BGCs.</title>
        <authorList>
            <person name="Waglechner N."/>
            <person name="Wright G.D."/>
        </authorList>
    </citation>
    <scope>NUCLEOTIDE SEQUENCE [LARGE SCALE GENOMIC DNA]</scope>
    <source>
        <strain evidence="1 2">A82846</strain>
    </source>
</reference>
<proteinExistence type="predicted"/>
<gene>
    <name evidence="1" type="ORF">DMH04_47000</name>
</gene>
<evidence type="ECO:0000313" key="2">
    <source>
        <dbReference type="Proteomes" id="UP000287547"/>
    </source>
</evidence>
<dbReference type="Gene3D" id="1.20.1260.20">
    <property type="entry name" value="PPE superfamily"/>
    <property type="match status" value="1"/>
</dbReference>
<dbReference type="OrthoDB" id="3677015at2"/>
<dbReference type="RefSeq" id="WP_037274896.1">
    <property type="nucleotide sequence ID" value="NZ_QHKI01000074.1"/>
</dbReference>
<sequence>MSDNINALSASMRPVDALSAAGLGQLIGLVAPLQAVLDRMEGNASGVHAFLDAWVTVSNRITQVQGQLGQAVASGTAGWRGAAADQYRARADSFARSLAEYAAAAKEAAAVVQLTAEVVGQSRSSANDLIGEMVQRLISLVRHLMALEGGMTATVLAQAGDLVNTFAKPVANIEKQAQTSVANAAKPINNLITALGAITRLWDGFADVQQPPQAVASSEPAFVQRTRGLLAHEQWHVVQQRGGR</sequence>
<organism evidence="1 2">
    <name type="scientific">Kibdelosporangium aridum</name>
    <dbReference type="NCBI Taxonomy" id="2030"/>
    <lineage>
        <taxon>Bacteria</taxon>
        <taxon>Bacillati</taxon>
        <taxon>Actinomycetota</taxon>
        <taxon>Actinomycetes</taxon>
        <taxon>Pseudonocardiales</taxon>
        <taxon>Pseudonocardiaceae</taxon>
        <taxon>Kibdelosporangium</taxon>
    </lineage>
</organism>
<dbReference type="Proteomes" id="UP000287547">
    <property type="component" value="Unassembled WGS sequence"/>
</dbReference>
<dbReference type="SUPFAM" id="SSF140453">
    <property type="entry name" value="EsxAB dimer-like"/>
    <property type="match status" value="1"/>
</dbReference>
<accession>A0A428YL98</accession>
<evidence type="ECO:0000313" key="1">
    <source>
        <dbReference type="EMBL" id="RSM68636.1"/>
    </source>
</evidence>
<dbReference type="AlphaFoldDB" id="A0A428YL98"/>
<dbReference type="EMBL" id="QHKI01000074">
    <property type="protein sequence ID" value="RSM68636.1"/>
    <property type="molecule type" value="Genomic_DNA"/>
</dbReference>
<evidence type="ECO:0008006" key="3">
    <source>
        <dbReference type="Google" id="ProtNLM"/>
    </source>
</evidence>
<comment type="caution">
    <text evidence="1">The sequence shown here is derived from an EMBL/GenBank/DDBJ whole genome shotgun (WGS) entry which is preliminary data.</text>
</comment>